<organism evidence="2 3">
    <name type="scientific">Kibdelosporangium phytohabitans</name>
    <dbReference type="NCBI Taxonomy" id="860235"/>
    <lineage>
        <taxon>Bacteria</taxon>
        <taxon>Bacillati</taxon>
        <taxon>Actinomycetota</taxon>
        <taxon>Actinomycetes</taxon>
        <taxon>Pseudonocardiales</taxon>
        <taxon>Pseudonocardiaceae</taxon>
        <taxon>Kibdelosporangium</taxon>
    </lineage>
</organism>
<evidence type="ECO:0000313" key="3">
    <source>
        <dbReference type="Proteomes" id="UP000063699"/>
    </source>
</evidence>
<keyword evidence="1" id="KW-1133">Transmembrane helix</keyword>
<dbReference type="KEGG" id="kphy:AOZ06_45860"/>
<proteinExistence type="predicted"/>
<feature type="transmembrane region" description="Helical" evidence="1">
    <location>
        <begin position="96"/>
        <end position="123"/>
    </location>
</feature>
<dbReference type="AlphaFoldDB" id="A0A0N9I594"/>
<dbReference type="InterPro" id="IPR011990">
    <property type="entry name" value="TPR-like_helical_dom_sf"/>
</dbReference>
<evidence type="ECO:0008006" key="4">
    <source>
        <dbReference type="Google" id="ProtNLM"/>
    </source>
</evidence>
<evidence type="ECO:0000313" key="2">
    <source>
        <dbReference type="EMBL" id="ALG13221.1"/>
    </source>
</evidence>
<reference evidence="2 3" key="1">
    <citation type="submission" date="2015-07" db="EMBL/GenBank/DDBJ databases">
        <title>Genome sequencing of Kibdelosporangium phytohabitans.</title>
        <authorList>
            <person name="Qin S."/>
            <person name="Xing K."/>
        </authorList>
    </citation>
    <scope>NUCLEOTIDE SEQUENCE [LARGE SCALE GENOMIC DNA]</scope>
    <source>
        <strain evidence="2 3">KLBMP1111</strain>
    </source>
</reference>
<name>A0A0N9I594_9PSEU</name>
<keyword evidence="1" id="KW-0812">Transmembrane</keyword>
<dbReference type="Proteomes" id="UP000063699">
    <property type="component" value="Chromosome"/>
</dbReference>
<dbReference type="SUPFAM" id="SSF48452">
    <property type="entry name" value="TPR-like"/>
    <property type="match status" value="1"/>
</dbReference>
<keyword evidence="3" id="KW-1185">Reference proteome</keyword>
<dbReference type="EMBL" id="CP012752">
    <property type="protein sequence ID" value="ALG13221.1"/>
    <property type="molecule type" value="Genomic_DNA"/>
</dbReference>
<dbReference type="STRING" id="860235.AOZ06_45860"/>
<keyword evidence="1" id="KW-0472">Membrane</keyword>
<dbReference type="RefSeq" id="WP_054295110.1">
    <property type="nucleotide sequence ID" value="NZ_CP012752.1"/>
</dbReference>
<protein>
    <recommendedName>
        <fullName evidence="4">Tetratricopeptide repeat protein</fullName>
    </recommendedName>
</protein>
<dbReference type="OrthoDB" id="3694394at2"/>
<feature type="transmembrane region" description="Helical" evidence="1">
    <location>
        <begin position="6"/>
        <end position="39"/>
    </location>
</feature>
<sequence>MRVVRFGTYLAILVAVAAIGQSIVGVLSALVGMVVTATVGRLGLLVGTRAHSVVAGVGPRIAEWRSARRTVVLRAFPLPIAVEVGSRKKRATVMSVSVAALAVVVFALLTDYFCALGGLAALISTALVERRKAETPCVLQVVELVQAGELDAAERLVSQLTVANPTARTIRASRVLVLEARGRYAEALALAIGMSEAEGQDAAAAMAAVAGLTGAAIEAGQLDAHQGLPVAARALNEAVELGKPSYMLDGVRALIALLAGDPQLAVRLARTACKNNDGSLGRADDLATLARAYMAAGDNSKARATLAKAERLVPWWPRVALTRSRLDLAQA</sequence>
<evidence type="ECO:0000256" key="1">
    <source>
        <dbReference type="SAM" id="Phobius"/>
    </source>
</evidence>
<accession>A0A0N9I594</accession>
<gene>
    <name evidence="2" type="ORF">AOZ06_45860</name>
</gene>
<dbReference type="Gene3D" id="1.25.40.10">
    <property type="entry name" value="Tetratricopeptide repeat domain"/>
    <property type="match status" value="1"/>
</dbReference>